<keyword evidence="3" id="KW-1185">Reference proteome</keyword>
<evidence type="ECO:0000313" key="2">
    <source>
        <dbReference type="EMBL" id="OLF12027.1"/>
    </source>
</evidence>
<evidence type="ECO:0000313" key="3">
    <source>
        <dbReference type="Proteomes" id="UP000185696"/>
    </source>
</evidence>
<name>A0A7Z0WPJ9_9PSEU</name>
<dbReference type="AlphaFoldDB" id="A0A7Z0WPJ9"/>
<dbReference type="OrthoDB" id="3700884at2"/>
<dbReference type="EMBL" id="MSIF01000003">
    <property type="protein sequence ID" value="OLF12027.1"/>
    <property type="molecule type" value="Genomic_DNA"/>
</dbReference>
<dbReference type="Proteomes" id="UP000185696">
    <property type="component" value="Unassembled WGS sequence"/>
</dbReference>
<reference evidence="2 3" key="1">
    <citation type="submission" date="2016-12" db="EMBL/GenBank/DDBJ databases">
        <title>The draft genome sequence of Actinophytocola xinjiangensis.</title>
        <authorList>
            <person name="Wang W."/>
            <person name="Yuan L."/>
        </authorList>
    </citation>
    <scope>NUCLEOTIDE SEQUENCE [LARGE SCALE GENOMIC DNA]</scope>
    <source>
        <strain evidence="2 3">CGMCC 4.4663</strain>
    </source>
</reference>
<feature type="transmembrane region" description="Helical" evidence="1">
    <location>
        <begin position="54"/>
        <end position="74"/>
    </location>
</feature>
<protein>
    <submittedName>
        <fullName evidence="2">Uncharacterized protein</fullName>
    </submittedName>
</protein>
<gene>
    <name evidence="2" type="ORF">BLA60_08330</name>
</gene>
<feature type="transmembrane region" description="Helical" evidence="1">
    <location>
        <begin position="12"/>
        <end position="34"/>
    </location>
</feature>
<comment type="caution">
    <text evidence="2">The sequence shown here is derived from an EMBL/GenBank/DDBJ whole genome shotgun (WGS) entry which is preliminary data.</text>
</comment>
<organism evidence="2 3">
    <name type="scientific">Actinophytocola xinjiangensis</name>
    <dbReference type="NCBI Taxonomy" id="485602"/>
    <lineage>
        <taxon>Bacteria</taxon>
        <taxon>Bacillati</taxon>
        <taxon>Actinomycetota</taxon>
        <taxon>Actinomycetes</taxon>
        <taxon>Pseudonocardiales</taxon>
        <taxon>Pseudonocardiaceae</taxon>
    </lineage>
</organism>
<evidence type="ECO:0000256" key="1">
    <source>
        <dbReference type="SAM" id="Phobius"/>
    </source>
</evidence>
<keyword evidence="1" id="KW-1133">Transmembrane helix</keyword>
<sequence length="122" mass="12674">MTTATTSRPRLTVGLTVLLVLVTLANLVGLALIVMTWVDEVSHGADLGDGELNAVLAALVLTAGALAGIAGAWLRHKWGPRLYLAAQLIGFVVLLANEAVGPLNLVPLVLAGVLCWIAESAW</sequence>
<dbReference type="RefSeq" id="WP_075132215.1">
    <property type="nucleotide sequence ID" value="NZ_MSIF01000003.1"/>
</dbReference>
<feature type="transmembrane region" description="Helical" evidence="1">
    <location>
        <begin position="81"/>
        <end position="97"/>
    </location>
</feature>
<proteinExistence type="predicted"/>
<keyword evidence="1" id="KW-0812">Transmembrane</keyword>
<accession>A0A7Z0WPJ9</accession>
<keyword evidence="1" id="KW-0472">Membrane</keyword>